<keyword evidence="2" id="KW-1133">Transmembrane helix</keyword>
<proteinExistence type="predicted"/>
<keyword evidence="2" id="KW-0812">Transmembrane</keyword>
<evidence type="ECO:0000256" key="1">
    <source>
        <dbReference type="SAM" id="MobiDB-lite"/>
    </source>
</evidence>
<dbReference type="EMBL" id="JAOQJQ010000002">
    <property type="protein sequence ID" value="MCU6761689.1"/>
    <property type="molecule type" value="Genomic_DNA"/>
</dbReference>
<keyword evidence="4" id="KW-1185">Reference proteome</keyword>
<keyword evidence="2" id="KW-0472">Membrane</keyword>
<dbReference type="Proteomes" id="UP001652442">
    <property type="component" value="Unassembled WGS sequence"/>
</dbReference>
<gene>
    <name evidence="3" type="ORF">OCV88_04960</name>
</gene>
<evidence type="ECO:0000256" key="2">
    <source>
        <dbReference type="SAM" id="Phobius"/>
    </source>
</evidence>
<accession>A0ABT2THL8</accession>
<feature type="transmembrane region" description="Helical" evidence="2">
    <location>
        <begin position="43"/>
        <end position="61"/>
    </location>
</feature>
<dbReference type="RefSeq" id="WP_158424477.1">
    <property type="nucleotide sequence ID" value="NZ_JAOQJQ010000002.1"/>
</dbReference>
<sequence>MSERRYESDMTKKEKRQMRKEQLKSMKGKERLDYIWTYYKLEMGMILFFVIIGVLVVNWLLGFRYDQILYVGVVNSMQCDGEQMAADYKTFIGNDDKFDEVDVDTSMEIDPSGNTSDFYGEFRFSVYNSAPVLDAVIVDQEVFEVYDDSGLFMNLEDFFTEDTEEYQDLITNNTGLNLKGSKTLQSYGVDSTQPVYLMVSRQTENVEYVKDYIRFLLQ</sequence>
<organism evidence="3 4">
    <name type="scientific">Brotonthovivens ammoniilytica</name>
    <dbReference type="NCBI Taxonomy" id="2981725"/>
    <lineage>
        <taxon>Bacteria</taxon>
        <taxon>Bacillati</taxon>
        <taxon>Bacillota</taxon>
        <taxon>Clostridia</taxon>
        <taxon>Lachnospirales</taxon>
        <taxon>Lachnospiraceae</taxon>
        <taxon>Brotonthovivens</taxon>
    </lineage>
</organism>
<evidence type="ECO:0008006" key="5">
    <source>
        <dbReference type="Google" id="ProtNLM"/>
    </source>
</evidence>
<name>A0ABT2THL8_9FIRM</name>
<reference evidence="3 4" key="1">
    <citation type="journal article" date="2021" name="ISME Commun">
        <title>Automated analysis of genomic sequences facilitates high-throughput and comprehensive description of bacteria.</title>
        <authorList>
            <person name="Hitch T.C.A."/>
        </authorList>
    </citation>
    <scope>NUCLEOTIDE SEQUENCE [LARGE SCALE GENOMIC DNA]</scope>
    <source>
        <strain evidence="3 4">Sanger_109</strain>
    </source>
</reference>
<evidence type="ECO:0000313" key="3">
    <source>
        <dbReference type="EMBL" id="MCU6761689.1"/>
    </source>
</evidence>
<comment type="caution">
    <text evidence="3">The sequence shown here is derived from an EMBL/GenBank/DDBJ whole genome shotgun (WGS) entry which is preliminary data.</text>
</comment>
<evidence type="ECO:0000313" key="4">
    <source>
        <dbReference type="Proteomes" id="UP001652442"/>
    </source>
</evidence>
<feature type="compositionally biased region" description="Basic and acidic residues" evidence="1">
    <location>
        <begin position="1"/>
        <end position="12"/>
    </location>
</feature>
<protein>
    <recommendedName>
        <fullName evidence="5">DUF4352 domain-containing protein</fullName>
    </recommendedName>
</protein>
<feature type="region of interest" description="Disordered" evidence="1">
    <location>
        <begin position="1"/>
        <end position="22"/>
    </location>
</feature>